<accession>A0ABQ9VZR3</accession>
<proteinExistence type="predicted"/>
<reference evidence="2 3" key="1">
    <citation type="submission" date="2023-05" db="EMBL/GenBank/DDBJ databases">
        <title>B98-5 Cell Line De Novo Hybrid Assembly: An Optical Mapping Approach.</title>
        <authorList>
            <person name="Kananen K."/>
            <person name="Auerbach J.A."/>
            <person name="Kautto E."/>
            <person name="Blachly J.S."/>
        </authorList>
    </citation>
    <scope>NUCLEOTIDE SEQUENCE [LARGE SCALE GENOMIC DNA]</scope>
    <source>
        <strain evidence="2">B95-8</strain>
        <tissue evidence="2">Cell line</tissue>
    </source>
</reference>
<evidence type="ECO:0000313" key="3">
    <source>
        <dbReference type="Proteomes" id="UP001266305"/>
    </source>
</evidence>
<dbReference type="Proteomes" id="UP001266305">
    <property type="component" value="Unassembled WGS sequence"/>
</dbReference>
<name>A0ABQ9VZR3_SAGOE</name>
<organism evidence="2 3">
    <name type="scientific">Saguinus oedipus</name>
    <name type="common">Cotton-top tamarin</name>
    <name type="synonym">Oedipomidas oedipus</name>
    <dbReference type="NCBI Taxonomy" id="9490"/>
    <lineage>
        <taxon>Eukaryota</taxon>
        <taxon>Metazoa</taxon>
        <taxon>Chordata</taxon>
        <taxon>Craniata</taxon>
        <taxon>Vertebrata</taxon>
        <taxon>Euteleostomi</taxon>
        <taxon>Mammalia</taxon>
        <taxon>Eutheria</taxon>
        <taxon>Euarchontoglires</taxon>
        <taxon>Primates</taxon>
        <taxon>Haplorrhini</taxon>
        <taxon>Platyrrhini</taxon>
        <taxon>Cebidae</taxon>
        <taxon>Callitrichinae</taxon>
        <taxon>Saguinus</taxon>
    </lineage>
</organism>
<sequence>MSRCGNACGDWGGACGAVALLPWSYRGNAWVTGVTVVGAVGATALLSWNSSFSPCSTPGFSWRPEPSSPGQPWAVPPKQTQNPAFPPLQPEGRDHSKASPTALVPQQPHFRNLPAHFLACFVMWQQLQITAA</sequence>
<evidence type="ECO:0000256" key="1">
    <source>
        <dbReference type="SAM" id="MobiDB-lite"/>
    </source>
</evidence>
<comment type="caution">
    <text evidence="2">The sequence shown here is derived from an EMBL/GenBank/DDBJ whole genome shotgun (WGS) entry which is preliminary data.</text>
</comment>
<dbReference type="EMBL" id="JASSZA010000004">
    <property type="protein sequence ID" value="KAK2114852.1"/>
    <property type="molecule type" value="Genomic_DNA"/>
</dbReference>
<keyword evidence="3" id="KW-1185">Reference proteome</keyword>
<gene>
    <name evidence="2" type="ORF">P7K49_009118</name>
</gene>
<protein>
    <submittedName>
        <fullName evidence="2">Uncharacterized protein</fullName>
    </submittedName>
</protein>
<evidence type="ECO:0000313" key="2">
    <source>
        <dbReference type="EMBL" id="KAK2114852.1"/>
    </source>
</evidence>
<feature type="region of interest" description="Disordered" evidence="1">
    <location>
        <begin position="56"/>
        <end position="105"/>
    </location>
</feature>